<evidence type="ECO:0000259" key="7">
    <source>
        <dbReference type="Pfam" id="PF01029"/>
    </source>
</evidence>
<dbReference type="NCBIfam" id="TIGR01951">
    <property type="entry name" value="nusB"/>
    <property type="match status" value="1"/>
</dbReference>
<keyword evidence="5 6" id="KW-0804">Transcription</keyword>
<keyword evidence="4 6" id="KW-0805">Transcription regulation</keyword>
<comment type="function">
    <text evidence="6">Involved in transcription antitermination. Required for transcription of ribosomal RNA (rRNA) genes. Binds specifically to the boxA antiterminator sequence of the ribosomal RNA (rrn) operons.</text>
</comment>
<evidence type="ECO:0000256" key="5">
    <source>
        <dbReference type="ARBA" id="ARBA00023163"/>
    </source>
</evidence>
<protein>
    <recommendedName>
        <fullName evidence="6">Transcription antitermination protein NusB</fullName>
    </recommendedName>
    <alternativeName>
        <fullName evidence="6">Antitermination factor NusB</fullName>
    </alternativeName>
</protein>
<keyword evidence="3 6" id="KW-0694">RNA-binding</keyword>
<dbReference type="PANTHER" id="PTHR11078:SF3">
    <property type="entry name" value="ANTITERMINATION NUSB DOMAIN-CONTAINING PROTEIN"/>
    <property type="match status" value="1"/>
</dbReference>
<dbReference type="Pfam" id="PF01029">
    <property type="entry name" value="NusB"/>
    <property type="match status" value="1"/>
</dbReference>
<keyword evidence="9" id="KW-1185">Reference proteome</keyword>
<name>A0ABT3QG29_9PROT</name>
<accession>A0ABT3QG29</accession>
<evidence type="ECO:0000313" key="8">
    <source>
        <dbReference type="EMBL" id="MCX2564242.1"/>
    </source>
</evidence>
<dbReference type="InterPro" id="IPR011605">
    <property type="entry name" value="NusB_fam"/>
</dbReference>
<proteinExistence type="inferred from homology"/>
<organism evidence="8 9">
    <name type="scientific">Acetobacter thailandicus</name>
    <dbReference type="NCBI Taxonomy" id="1502842"/>
    <lineage>
        <taxon>Bacteria</taxon>
        <taxon>Pseudomonadati</taxon>
        <taxon>Pseudomonadota</taxon>
        <taxon>Alphaproteobacteria</taxon>
        <taxon>Acetobacterales</taxon>
        <taxon>Acetobacteraceae</taxon>
        <taxon>Acetobacter</taxon>
    </lineage>
</organism>
<dbReference type="RefSeq" id="WP_086555527.1">
    <property type="nucleotide sequence ID" value="NZ_JAERKX010000002.1"/>
</dbReference>
<evidence type="ECO:0000256" key="3">
    <source>
        <dbReference type="ARBA" id="ARBA00022884"/>
    </source>
</evidence>
<dbReference type="Proteomes" id="UP001301152">
    <property type="component" value="Unassembled WGS sequence"/>
</dbReference>
<evidence type="ECO:0000256" key="2">
    <source>
        <dbReference type="ARBA" id="ARBA00022814"/>
    </source>
</evidence>
<dbReference type="HAMAP" id="MF_00073">
    <property type="entry name" value="NusB"/>
    <property type="match status" value="1"/>
</dbReference>
<feature type="domain" description="NusB/RsmB/TIM44" evidence="7">
    <location>
        <begin position="14"/>
        <end position="150"/>
    </location>
</feature>
<dbReference type="InterPro" id="IPR006027">
    <property type="entry name" value="NusB_RsmB_TIM44"/>
</dbReference>
<dbReference type="PANTHER" id="PTHR11078">
    <property type="entry name" value="N UTILIZATION SUBSTANCE PROTEIN B-RELATED"/>
    <property type="match status" value="1"/>
</dbReference>
<dbReference type="InterPro" id="IPR035926">
    <property type="entry name" value="NusB-like_sf"/>
</dbReference>
<dbReference type="EMBL" id="JAPIUZ010000004">
    <property type="protein sequence ID" value="MCX2564242.1"/>
    <property type="molecule type" value="Genomic_DNA"/>
</dbReference>
<sequence length="164" mass="18333">MAVQTHTPQRPRTAARLAAVQALFQIDQNADFADEVIQQFIIYRFNAEQAQLSYEEGCVPSPDVQLFDSVVKKALLHRGRITELLKETLPETWPVERLDPVLRALFMASMGELLENSIPAPVLINEYMDIAHGFFSGDEPKLVNGVLDTITTKLQADTKGHNAD</sequence>
<comment type="caution">
    <text evidence="8">The sequence shown here is derived from an EMBL/GenBank/DDBJ whole genome shotgun (WGS) entry which is preliminary data.</text>
</comment>
<keyword evidence="2 6" id="KW-0889">Transcription antitermination</keyword>
<evidence type="ECO:0000256" key="4">
    <source>
        <dbReference type="ARBA" id="ARBA00023015"/>
    </source>
</evidence>
<dbReference type="SUPFAM" id="SSF48013">
    <property type="entry name" value="NusB-like"/>
    <property type="match status" value="1"/>
</dbReference>
<evidence type="ECO:0000256" key="6">
    <source>
        <dbReference type="HAMAP-Rule" id="MF_00073"/>
    </source>
</evidence>
<evidence type="ECO:0000256" key="1">
    <source>
        <dbReference type="ARBA" id="ARBA00005952"/>
    </source>
</evidence>
<evidence type="ECO:0000313" key="9">
    <source>
        <dbReference type="Proteomes" id="UP001301152"/>
    </source>
</evidence>
<comment type="similarity">
    <text evidence="1 6">Belongs to the NusB family.</text>
</comment>
<reference evidence="8 9" key="1">
    <citation type="submission" date="2022-11" db="EMBL/GenBank/DDBJ databases">
        <title>Genome sequencing of Acetobacter type strain.</title>
        <authorList>
            <person name="Heo J."/>
            <person name="Lee D."/>
            <person name="Han B.-H."/>
            <person name="Hong S.-B."/>
            <person name="Kwon S.-W."/>
        </authorList>
    </citation>
    <scope>NUCLEOTIDE SEQUENCE [LARGE SCALE GENOMIC DNA]</scope>
    <source>
        <strain evidence="8 9">KACC 21253</strain>
    </source>
</reference>
<dbReference type="Gene3D" id="1.10.940.10">
    <property type="entry name" value="NusB-like"/>
    <property type="match status" value="1"/>
</dbReference>
<gene>
    <name evidence="6 8" type="primary">nusB</name>
    <name evidence="8" type="ORF">OQ497_09750</name>
</gene>